<feature type="signal peptide" evidence="1">
    <location>
        <begin position="1"/>
        <end position="23"/>
    </location>
</feature>
<keyword evidence="3" id="KW-1185">Reference proteome</keyword>
<dbReference type="Gene3D" id="3.20.20.80">
    <property type="entry name" value="Glycosidases"/>
    <property type="match status" value="1"/>
</dbReference>
<proteinExistence type="predicted"/>
<accession>A0A4R2RW92</accession>
<sequence length="704" mass="80200">MIKRNISWLIMLCFCFLSMSSTAAWSATEVHYPAKTMGRFFYLPQKDTWQKTFLKGVNIGAAKPGTFPGELAITKAEYLRWFQQISAMNANVIRVYTTMRPDFYDALYEFNQQSAQPLYLMHGVWLNEDDIARTHDAFADQGKGKNDFIKDACDLVDIIHGRATLPPRPGFASGEYKSDISPYVIGWILGVEWDPDFVQTTQKNNPGRNSYQGEFLYTQGATAFETFLAEVGDRVIRYETSRYQMQRPVSFINWLTTDPLKHPNEPLEKEDLVSVNTETIKSRSNFVPGLFAAYHVYPYYPDFLNYQKEYINYKDETGKVNSYQAYLRDLYKQHTVPLVVAEFGVPASRGIAHRNIMNFNQGNLSEQAQGLINAKMFRDIYGQGYAGALIFAWQDEWFKRTWNTMDFDLAHQRPFWSNAQTNEQAFGILAFDPGKEKSVCYVDGDTTEWSGTTPVITNSQATLYAKADEKYLYLMVNGSNYNPQTDTVVIPVDTITGQGNLTDSGRNWQFGRAADFLITIGPQEARILVDGYYDLFYFLYGERLKQLPPEPKNLIKNSGSFNPIYLCLNRSLYLPEDKKQLPMDKFETGKLVRGNANPAHLLYNSLTDYAISGSQVEIRIPWQLLNVMDPSTRSVMGDIYKNQGFKAEKTDGVALGAAILKSGVVPTGPIQMQNYSWPTWTMPTYHERLKASYPIIQNAFGSVT</sequence>
<name>A0A4R2RW92_9FIRM</name>
<dbReference type="EMBL" id="SLXT01000011">
    <property type="protein sequence ID" value="TCP64231.1"/>
    <property type="molecule type" value="Genomic_DNA"/>
</dbReference>
<dbReference type="RefSeq" id="WP_131919218.1">
    <property type="nucleotide sequence ID" value="NZ_JAOQNU010000011.1"/>
</dbReference>
<comment type="caution">
    <text evidence="2">The sequence shown here is derived from an EMBL/GenBank/DDBJ whole genome shotgun (WGS) entry which is preliminary data.</text>
</comment>
<evidence type="ECO:0000313" key="2">
    <source>
        <dbReference type="EMBL" id="TCP64231.1"/>
    </source>
</evidence>
<gene>
    <name evidence="2" type="ORF">EDD73_11192</name>
</gene>
<evidence type="ECO:0000256" key="1">
    <source>
        <dbReference type="SAM" id="SignalP"/>
    </source>
</evidence>
<dbReference type="Proteomes" id="UP000294813">
    <property type="component" value="Unassembled WGS sequence"/>
</dbReference>
<reference evidence="2 3" key="1">
    <citation type="submission" date="2019-03" db="EMBL/GenBank/DDBJ databases">
        <title>Genomic Encyclopedia of Type Strains, Phase IV (KMG-IV): sequencing the most valuable type-strain genomes for metagenomic binning, comparative biology and taxonomic classification.</title>
        <authorList>
            <person name="Goeker M."/>
        </authorList>
    </citation>
    <scope>NUCLEOTIDE SEQUENCE [LARGE SCALE GENOMIC DNA]</scope>
    <source>
        <strain evidence="2 3">DSM 11170</strain>
    </source>
</reference>
<keyword evidence="1" id="KW-0732">Signal</keyword>
<dbReference type="SUPFAM" id="SSF51445">
    <property type="entry name" value="(Trans)glycosidases"/>
    <property type="match status" value="1"/>
</dbReference>
<organism evidence="2 3">
    <name type="scientific">Heliophilum fasciatum</name>
    <dbReference type="NCBI Taxonomy" id="35700"/>
    <lineage>
        <taxon>Bacteria</taxon>
        <taxon>Bacillati</taxon>
        <taxon>Bacillota</taxon>
        <taxon>Clostridia</taxon>
        <taxon>Eubacteriales</taxon>
        <taxon>Heliobacteriaceae</taxon>
        <taxon>Heliophilum</taxon>
    </lineage>
</organism>
<dbReference type="InterPro" id="IPR017853">
    <property type="entry name" value="GH"/>
</dbReference>
<dbReference type="OrthoDB" id="916275at2"/>
<dbReference type="AlphaFoldDB" id="A0A4R2RW92"/>
<evidence type="ECO:0000313" key="3">
    <source>
        <dbReference type="Proteomes" id="UP000294813"/>
    </source>
</evidence>
<evidence type="ECO:0008006" key="4">
    <source>
        <dbReference type="Google" id="ProtNLM"/>
    </source>
</evidence>
<protein>
    <recommendedName>
        <fullName evidence="4">Family 2 glycosyl transferase</fullName>
    </recommendedName>
</protein>
<feature type="chain" id="PRO_5038860634" description="Family 2 glycosyl transferase" evidence="1">
    <location>
        <begin position="24"/>
        <end position="704"/>
    </location>
</feature>